<evidence type="ECO:0000256" key="2">
    <source>
        <dbReference type="ARBA" id="ARBA00022642"/>
    </source>
</evidence>
<dbReference type="Pfam" id="PF01467">
    <property type="entry name" value="CTP_transf_like"/>
    <property type="match status" value="1"/>
</dbReference>
<feature type="compositionally biased region" description="Acidic residues" evidence="9">
    <location>
        <begin position="271"/>
        <end position="280"/>
    </location>
</feature>
<reference evidence="11 12" key="1">
    <citation type="submission" date="2024-03" db="EMBL/GenBank/DDBJ databases">
        <authorList>
            <person name="Brejova B."/>
        </authorList>
    </citation>
    <scope>NUCLEOTIDE SEQUENCE [LARGE SCALE GENOMIC DNA]</scope>
    <source>
        <strain evidence="11 12">CBS 14171</strain>
    </source>
</reference>
<evidence type="ECO:0000313" key="12">
    <source>
        <dbReference type="Proteomes" id="UP001497383"/>
    </source>
</evidence>
<sequence>MSRFNKTLQEFISSKSDFSVIYSASKHHHHSQGRLITPTTQRVCVLDSSFNPPHLGHYTLVEESLKSNYDNTPMANKSILLLLSTQNADKSTNHLSGEMYSHRLDMIHLMADDLAARFPQVDIAIGLTKHAKFVDKSLSIIEYIDADAILNSAAEGLPIVKHPNFKLTFLIGFDTLIRILNPKYYLPDKLSLSLEHFMKMTDLFCLTRQVDSTTIAKQEDYISEISSGVHEDIPSHWSKNIFLVTNLNRAVADISSSSIRRQIGGARSHDDDDDDDENDNEDRAVLHPRWKNQVIPSVASYIENHHLYESN</sequence>
<proteinExistence type="predicted"/>
<evidence type="ECO:0000256" key="7">
    <source>
        <dbReference type="ARBA" id="ARBA00023027"/>
    </source>
</evidence>
<accession>A0ABP0ZGK7</accession>
<evidence type="ECO:0000256" key="8">
    <source>
        <dbReference type="ARBA" id="ARBA00049001"/>
    </source>
</evidence>
<keyword evidence="2" id="KW-0662">Pyridine nucleotide biosynthesis</keyword>
<dbReference type="Gene3D" id="3.40.50.620">
    <property type="entry name" value="HUPs"/>
    <property type="match status" value="1"/>
</dbReference>
<dbReference type="RefSeq" id="XP_066828463.1">
    <property type="nucleotide sequence ID" value="XM_066971423.1"/>
</dbReference>
<feature type="region of interest" description="Disordered" evidence="9">
    <location>
        <begin position="262"/>
        <end position="287"/>
    </location>
</feature>
<keyword evidence="4" id="KW-0548">Nucleotidyltransferase</keyword>
<evidence type="ECO:0000256" key="9">
    <source>
        <dbReference type="SAM" id="MobiDB-lite"/>
    </source>
</evidence>
<dbReference type="CDD" id="cd02165">
    <property type="entry name" value="NMNAT"/>
    <property type="match status" value="1"/>
</dbReference>
<keyword evidence="6" id="KW-0067">ATP-binding</keyword>
<dbReference type="Proteomes" id="UP001497383">
    <property type="component" value="Chromosome 2"/>
</dbReference>
<dbReference type="PANTHER" id="PTHR31285:SF0">
    <property type="entry name" value="NICOTINAMIDE MONONUCLEOTIDE ADENYLYLTRANSFERASE"/>
    <property type="match status" value="1"/>
</dbReference>
<evidence type="ECO:0000313" key="11">
    <source>
        <dbReference type="EMBL" id="CAK9437091.1"/>
    </source>
</evidence>
<comment type="pathway">
    <text evidence="1">Cofactor biosynthesis; NAD(+) biosynthesis.</text>
</comment>
<evidence type="ECO:0000256" key="5">
    <source>
        <dbReference type="ARBA" id="ARBA00022741"/>
    </source>
</evidence>
<keyword evidence="3" id="KW-0808">Transferase</keyword>
<name>A0ABP0ZGK7_9ASCO</name>
<dbReference type="SUPFAM" id="SSF52374">
    <property type="entry name" value="Nucleotidylyl transferase"/>
    <property type="match status" value="1"/>
</dbReference>
<dbReference type="EMBL" id="OZ022406">
    <property type="protein sequence ID" value="CAK9437091.1"/>
    <property type="molecule type" value="Genomic_DNA"/>
</dbReference>
<protein>
    <recommendedName>
        <fullName evidence="10">Cytidyltransferase-like domain-containing protein</fullName>
    </recommendedName>
</protein>
<keyword evidence="7" id="KW-0520">NAD</keyword>
<dbReference type="PANTHER" id="PTHR31285">
    <property type="entry name" value="NICOTINAMIDE MONONUCLEOTIDE ADENYLYLTRANSFERASE"/>
    <property type="match status" value="1"/>
</dbReference>
<dbReference type="InterPro" id="IPR004821">
    <property type="entry name" value="Cyt_trans-like"/>
</dbReference>
<dbReference type="InterPro" id="IPR005248">
    <property type="entry name" value="NadD/NMNAT"/>
</dbReference>
<dbReference type="InterPro" id="IPR014729">
    <property type="entry name" value="Rossmann-like_a/b/a_fold"/>
</dbReference>
<gene>
    <name evidence="11" type="ORF">LODBEIA_P15250</name>
</gene>
<evidence type="ECO:0000259" key="10">
    <source>
        <dbReference type="Pfam" id="PF01467"/>
    </source>
</evidence>
<dbReference type="GeneID" id="92206721"/>
<keyword evidence="12" id="KW-1185">Reference proteome</keyword>
<evidence type="ECO:0000256" key="1">
    <source>
        <dbReference type="ARBA" id="ARBA00004790"/>
    </source>
</evidence>
<feature type="domain" description="Cytidyltransferase-like" evidence="10">
    <location>
        <begin position="47"/>
        <end position="261"/>
    </location>
</feature>
<evidence type="ECO:0000256" key="6">
    <source>
        <dbReference type="ARBA" id="ARBA00022840"/>
    </source>
</evidence>
<evidence type="ECO:0000256" key="4">
    <source>
        <dbReference type="ARBA" id="ARBA00022695"/>
    </source>
</evidence>
<organism evidence="11 12">
    <name type="scientific">Lodderomyces beijingensis</name>
    <dbReference type="NCBI Taxonomy" id="1775926"/>
    <lineage>
        <taxon>Eukaryota</taxon>
        <taxon>Fungi</taxon>
        <taxon>Dikarya</taxon>
        <taxon>Ascomycota</taxon>
        <taxon>Saccharomycotina</taxon>
        <taxon>Pichiomycetes</taxon>
        <taxon>Debaryomycetaceae</taxon>
        <taxon>Candida/Lodderomyces clade</taxon>
        <taxon>Lodderomyces</taxon>
    </lineage>
</organism>
<keyword evidence="5" id="KW-0547">Nucleotide-binding</keyword>
<comment type="catalytic activity">
    <reaction evidence="8">
        <text>beta-nicotinamide D-ribonucleotide + ATP + H(+) = diphosphate + NAD(+)</text>
        <dbReference type="Rhea" id="RHEA:21360"/>
        <dbReference type="ChEBI" id="CHEBI:14649"/>
        <dbReference type="ChEBI" id="CHEBI:15378"/>
        <dbReference type="ChEBI" id="CHEBI:30616"/>
        <dbReference type="ChEBI" id="CHEBI:33019"/>
        <dbReference type="ChEBI" id="CHEBI:57540"/>
        <dbReference type="EC" id="2.7.7.1"/>
    </reaction>
</comment>
<evidence type="ECO:0000256" key="3">
    <source>
        <dbReference type="ARBA" id="ARBA00022679"/>
    </source>
</evidence>